<dbReference type="RefSeq" id="WP_091215825.1">
    <property type="nucleotide sequence ID" value="NZ_FNHE01000003.1"/>
</dbReference>
<evidence type="ECO:0000256" key="2">
    <source>
        <dbReference type="SAM" id="Phobius"/>
    </source>
</evidence>
<dbReference type="InterPro" id="IPR052155">
    <property type="entry name" value="Biofilm_reg_signaling"/>
</dbReference>
<dbReference type="InterPro" id="IPR035919">
    <property type="entry name" value="EAL_sf"/>
</dbReference>
<dbReference type="SMART" id="SM00267">
    <property type="entry name" value="GGDEF"/>
    <property type="match status" value="1"/>
</dbReference>
<dbReference type="SUPFAM" id="SSF141868">
    <property type="entry name" value="EAL domain-like"/>
    <property type="match status" value="1"/>
</dbReference>
<dbReference type="CDD" id="cd01949">
    <property type="entry name" value="GGDEF"/>
    <property type="match status" value="1"/>
</dbReference>
<evidence type="ECO:0000313" key="5">
    <source>
        <dbReference type="EMBL" id="SDM05822.1"/>
    </source>
</evidence>
<dbReference type="InterPro" id="IPR001633">
    <property type="entry name" value="EAL_dom"/>
</dbReference>
<dbReference type="Gene3D" id="3.30.70.270">
    <property type="match status" value="1"/>
</dbReference>
<keyword evidence="6" id="KW-1185">Reference proteome</keyword>
<protein>
    <submittedName>
        <fullName evidence="5">Diguanylate cyclase (GGDEF) domain-containing protein</fullName>
    </submittedName>
</protein>
<feature type="domain" description="GGDEF" evidence="4">
    <location>
        <begin position="265"/>
        <end position="397"/>
    </location>
</feature>
<organism evidence="5 6">
    <name type="scientific">Geodermatophilus siccatus</name>
    <dbReference type="NCBI Taxonomy" id="1137991"/>
    <lineage>
        <taxon>Bacteria</taxon>
        <taxon>Bacillati</taxon>
        <taxon>Actinomycetota</taxon>
        <taxon>Actinomycetes</taxon>
        <taxon>Geodermatophilales</taxon>
        <taxon>Geodermatophilaceae</taxon>
        <taxon>Geodermatophilus</taxon>
    </lineage>
</organism>
<proteinExistence type="predicted"/>
<accession>A0A1G9Q452</accession>
<reference evidence="6" key="1">
    <citation type="submission" date="2016-10" db="EMBL/GenBank/DDBJ databases">
        <authorList>
            <person name="Varghese N."/>
            <person name="Submissions S."/>
        </authorList>
    </citation>
    <scope>NUCLEOTIDE SEQUENCE [LARGE SCALE GENOMIC DNA]</scope>
    <source>
        <strain evidence="6">DSM 45419</strain>
    </source>
</reference>
<dbReference type="OrthoDB" id="23692at2"/>
<dbReference type="SMART" id="SM00052">
    <property type="entry name" value="EAL"/>
    <property type="match status" value="1"/>
</dbReference>
<evidence type="ECO:0000259" key="4">
    <source>
        <dbReference type="PROSITE" id="PS50887"/>
    </source>
</evidence>
<name>A0A1G9Q452_9ACTN</name>
<keyword evidence="2" id="KW-0812">Transmembrane</keyword>
<evidence type="ECO:0000259" key="3">
    <source>
        <dbReference type="PROSITE" id="PS50883"/>
    </source>
</evidence>
<dbReference type="NCBIfam" id="TIGR00254">
    <property type="entry name" value="GGDEF"/>
    <property type="match status" value="1"/>
</dbReference>
<dbReference type="Proteomes" id="UP000198680">
    <property type="component" value="Unassembled WGS sequence"/>
</dbReference>
<dbReference type="PROSITE" id="PS50887">
    <property type="entry name" value="GGDEF"/>
    <property type="match status" value="1"/>
</dbReference>
<feature type="compositionally biased region" description="Basic residues" evidence="1">
    <location>
        <begin position="1"/>
        <end position="14"/>
    </location>
</feature>
<feature type="transmembrane region" description="Helical" evidence="2">
    <location>
        <begin position="196"/>
        <end position="219"/>
    </location>
</feature>
<dbReference type="InterPro" id="IPR000160">
    <property type="entry name" value="GGDEF_dom"/>
</dbReference>
<dbReference type="InterPro" id="IPR029787">
    <property type="entry name" value="Nucleotide_cyclase"/>
</dbReference>
<dbReference type="PROSITE" id="PS50883">
    <property type="entry name" value="EAL"/>
    <property type="match status" value="1"/>
</dbReference>
<evidence type="ECO:0000313" key="6">
    <source>
        <dbReference type="Proteomes" id="UP000198680"/>
    </source>
</evidence>
<keyword evidence="2" id="KW-1133">Transmembrane helix</keyword>
<dbReference type="Pfam" id="PF00990">
    <property type="entry name" value="GGDEF"/>
    <property type="match status" value="1"/>
</dbReference>
<gene>
    <name evidence="5" type="ORF">SAMN05660642_01497</name>
</gene>
<dbReference type="SUPFAM" id="SSF55073">
    <property type="entry name" value="Nucleotide cyclase"/>
    <property type="match status" value="1"/>
</dbReference>
<dbReference type="PANTHER" id="PTHR44757:SF2">
    <property type="entry name" value="BIOFILM ARCHITECTURE MAINTENANCE PROTEIN MBAA"/>
    <property type="match status" value="1"/>
</dbReference>
<evidence type="ECO:0000256" key="1">
    <source>
        <dbReference type="SAM" id="MobiDB-lite"/>
    </source>
</evidence>
<dbReference type="STRING" id="1137991.SAMN05660642_01497"/>
<dbReference type="Pfam" id="PF00563">
    <property type="entry name" value="EAL"/>
    <property type="match status" value="1"/>
</dbReference>
<feature type="domain" description="EAL" evidence="3">
    <location>
        <begin position="406"/>
        <end position="659"/>
    </location>
</feature>
<dbReference type="EMBL" id="FNHE01000003">
    <property type="protein sequence ID" value="SDM05822.1"/>
    <property type="molecule type" value="Genomic_DNA"/>
</dbReference>
<keyword evidence="2" id="KW-0472">Membrane</keyword>
<sequence length="663" mass="71846">MHRNRWPGRARARRPSATGTWRGPRSSTHTATAGLVAVLLVLTAFSVTAAVTNARASADVEESVAVSTWSQRAERSLELQEELVDRLAVAPDAELRAEYEESSAATRRAIEAMGSVGGDDHDDPVEEWLRLHARYEDAVRVLLDTAAGNRGRAEEFEDTYVDPHFDALEDQIQAEAQRHWAAADEALAFVGDVQQVLVVATPVLFGVGLALVTWFTLVLTRSRRETVAQAERNRQQALHDALTGLPNRTLLRRRADDALTGPGAGAVGLVLIDLDRFKEINDTLGHAYGDVVLQAVADRLRATVRGSDTVARLGGDEFAILLPSVDDEESARQLADRALVAMEAPIEVDGVSLDVDASIGIALSGVHGDDVESLLQNADIAMYSAKDLGSGVCVYDVSLNDHSPERLGLLGQLRRAIDTGELVLHFQPKVALPGAEVCGVEALVRWEHPQRGLVPPADFIPLAERTPLIRPLTRYVLDAALEQCARWRDAGRVLTVAVNVSARNLLDEHFVEEVQELLARRRVPASSLELEVTESAITADPDRARRILTRLADCGVTLSIDDFGAGYTSLAQLKDLPVHQLKIDRSFVARMAAEPSNALIVRSVVELGHNLGLTTVAEGVEDEATCDSLGAMGCDVAQGYYVCRPMAAEPLEAWFDATVAVRA</sequence>
<feature type="region of interest" description="Disordered" evidence="1">
    <location>
        <begin position="1"/>
        <end position="28"/>
    </location>
</feature>
<dbReference type="PANTHER" id="PTHR44757">
    <property type="entry name" value="DIGUANYLATE CYCLASE DGCP"/>
    <property type="match status" value="1"/>
</dbReference>
<dbReference type="AlphaFoldDB" id="A0A1G9Q452"/>
<dbReference type="CDD" id="cd01948">
    <property type="entry name" value="EAL"/>
    <property type="match status" value="1"/>
</dbReference>
<dbReference type="Gene3D" id="3.20.20.450">
    <property type="entry name" value="EAL domain"/>
    <property type="match status" value="1"/>
</dbReference>
<dbReference type="FunFam" id="3.20.20.450:FF:000001">
    <property type="entry name" value="Cyclic di-GMP phosphodiesterase yahA"/>
    <property type="match status" value="1"/>
</dbReference>
<dbReference type="InterPro" id="IPR043128">
    <property type="entry name" value="Rev_trsase/Diguanyl_cyclase"/>
</dbReference>